<feature type="transmembrane region" description="Helical" evidence="1">
    <location>
        <begin position="30"/>
        <end position="48"/>
    </location>
</feature>
<keyword evidence="1" id="KW-1133">Transmembrane helix</keyword>
<keyword evidence="1" id="KW-0812">Transmembrane</keyword>
<dbReference type="RefSeq" id="WP_145346187.1">
    <property type="nucleotide sequence ID" value="NZ_CP036261.1"/>
</dbReference>
<evidence type="ECO:0000256" key="1">
    <source>
        <dbReference type="SAM" id="Phobius"/>
    </source>
</evidence>
<name>A0A517M1K9_9BACT</name>
<dbReference type="KEGG" id="ruv:EC9_29550"/>
<gene>
    <name evidence="2" type="ORF">EC9_29550</name>
</gene>
<accession>A0A517M1K9</accession>
<dbReference type="Proteomes" id="UP000319557">
    <property type="component" value="Chromosome"/>
</dbReference>
<reference evidence="2 3" key="1">
    <citation type="submission" date="2019-02" db="EMBL/GenBank/DDBJ databases">
        <title>Deep-cultivation of Planctomycetes and their phenomic and genomic characterization uncovers novel biology.</title>
        <authorList>
            <person name="Wiegand S."/>
            <person name="Jogler M."/>
            <person name="Boedeker C."/>
            <person name="Pinto D."/>
            <person name="Vollmers J."/>
            <person name="Rivas-Marin E."/>
            <person name="Kohn T."/>
            <person name="Peeters S.H."/>
            <person name="Heuer A."/>
            <person name="Rast P."/>
            <person name="Oberbeckmann S."/>
            <person name="Bunk B."/>
            <person name="Jeske O."/>
            <person name="Meyerdierks A."/>
            <person name="Storesund J.E."/>
            <person name="Kallscheuer N."/>
            <person name="Luecker S."/>
            <person name="Lage O.M."/>
            <person name="Pohl T."/>
            <person name="Merkel B.J."/>
            <person name="Hornburger P."/>
            <person name="Mueller R.-W."/>
            <person name="Bruemmer F."/>
            <person name="Labrenz M."/>
            <person name="Spormann A.M."/>
            <person name="Op den Camp H."/>
            <person name="Overmann J."/>
            <person name="Amann R."/>
            <person name="Jetten M.S.M."/>
            <person name="Mascher T."/>
            <person name="Medema M.H."/>
            <person name="Devos D.P."/>
            <person name="Kaster A.-K."/>
            <person name="Ovreas L."/>
            <person name="Rohde M."/>
            <person name="Galperin M.Y."/>
            <person name="Jogler C."/>
        </authorList>
    </citation>
    <scope>NUCLEOTIDE SEQUENCE [LARGE SCALE GENOMIC DNA]</scope>
    <source>
        <strain evidence="2 3">EC9</strain>
    </source>
</reference>
<dbReference type="AlphaFoldDB" id="A0A517M1K9"/>
<keyword evidence="1" id="KW-0472">Membrane</keyword>
<protein>
    <submittedName>
        <fullName evidence="2">Uncharacterized protein</fullName>
    </submittedName>
</protein>
<evidence type="ECO:0000313" key="3">
    <source>
        <dbReference type="Proteomes" id="UP000319557"/>
    </source>
</evidence>
<evidence type="ECO:0000313" key="2">
    <source>
        <dbReference type="EMBL" id="QDS88761.1"/>
    </source>
</evidence>
<sequence length="259" mass="28924">MKLSKRGFAKSDSRKCFETVPHGCRSGSTAIVIMFSMLFGVVFMYSVCKYERAKAVARAEEKLSRTAEELFAAPIQLDSTSRERTHIALDVCLGNHLVRAVASGNPAVQKEQNAKLQSFLEKNVIGEVVVWEFEVAELGSKDISTGFLSSKKVDYIRVFVPELYNTYGSEGQVFDFICGDDIPDSVFKQIRMGDKVLVRSEIVEAHYGKSSKSYVAFSAPFGTDKNDLSQNGLAVLSALESEFDVRQERKFDSFRLYSL</sequence>
<organism evidence="2 3">
    <name type="scientific">Rosistilla ulvae</name>
    <dbReference type="NCBI Taxonomy" id="1930277"/>
    <lineage>
        <taxon>Bacteria</taxon>
        <taxon>Pseudomonadati</taxon>
        <taxon>Planctomycetota</taxon>
        <taxon>Planctomycetia</taxon>
        <taxon>Pirellulales</taxon>
        <taxon>Pirellulaceae</taxon>
        <taxon>Rosistilla</taxon>
    </lineage>
</organism>
<dbReference type="EMBL" id="CP036261">
    <property type="protein sequence ID" value="QDS88761.1"/>
    <property type="molecule type" value="Genomic_DNA"/>
</dbReference>
<proteinExistence type="predicted"/>
<keyword evidence="3" id="KW-1185">Reference proteome</keyword>